<feature type="region of interest" description="Disordered" evidence="4">
    <location>
        <begin position="21"/>
        <end position="54"/>
    </location>
</feature>
<dbReference type="GO" id="GO:0055052">
    <property type="term" value="C:ATP-binding cassette (ABC) transporter complex, substrate-binding subunit-containing"/>
    <property type="evidence" value="ECO:0007669"/>
    <property type="project" value="TreeGrafter"/>
</dbReference>
<accession>A0A939KIM9</accession>
<evidence type="ECO:0000256" key="3">
    <source>
        <dbReference type="ARBA" id="ARBA00022729"/>
    </source>
</evidence>
<dbReference type="RefSeq" id="WP_207598669.1">
    <property type="nucleotide sequence ID" value="NZ_JAFNJU010000002.1"/>
</dbReference>
<proteinExistence type="inferred from homology"/>
<sequence length="454" mass="48773">MKKITSLVLALMLTLSVAACGTKDETPEETPGETPVETPGEGEEEPEEPAEGGLTGSITVQAESGWMEYYNAAVARFNEANPDATVEIIETGSFDMLDILDSTDPTNEDIADVFSIPADRIYGLNDNEALAPIDAMAIADKVGGFDDYDAGLGGNFNIDGDYLAFPMNIETLIAYANTANAEAAGIDLTKSVELNDAGLQVLIPFFDAWFGVSAVNSGDIEMLGMNDDGTLYSDFTAEWADLAPEKQAVVEGVFEYWKATQEANVPMWDAEAAWGYMDEQFATGGNAVLRISGPWDAGAFSEQAGDGADLEVMPLGSITIDGAPLKHWKGGWGIAVNSRNEGDDEKMALAEAFIAELMNPEFAVEFFQGTGKIMENVPADVYLNSSLSDSDKAIIENVLASYADAPARPLFTEWGSVWDTWKNAVLSWSSVKPTDAEGAYKEIKAAFDAMMLNF</sequence>
<keyword evidence="3 5" id="KW-0732">Signal</keyword>
<name>A0A939KIM9_9CLOT</name>
<evidence type="ECO:0000313" key="7">
    <source>
        <dbReference type="Proteomes" id="UP000664218"/>
    </source>
</evidence>
<keyword evidence="2" id="KW-0813">Transport</keyword>
<feature type="compositionally biased region" description="Acidic residues" evidence="4">
    <location>
        <begin position="40"/>
        <end position="50"/>
    </location>
</feature>
<comment type="similarity">
    <text evidence="1">Belongs to the bacterial solute-binding protein 1 family.</text>
</comment>
<evidence type="ECO:0000256" key="2">
    <source>
        <dbReference type="ARBA" id="ARBA00022448"/>
    </source>
</evidence>
<dbReference type="Proteomes" id="UP000664218">
    <property type="component" value="Unassembled WGS sequence"/>
</dbReference>
<gene>
    <name evidence="6" type="ORF">J3A84_03720</name>
</gene>
<evidence type="ECO:0000256" key="5">
    <source>
        <dbReference type="SAM" id="SignalP"/>
    </source>
</evidence>
<dbReference type="EMBL" id="JAFNJU010000002">
    <property type="protein sequence ID" value="MBO1264151.1"/>
    <property type="molecule type" value="Genomic_DNA"/>
</dbReference>
<dbReference type="PANTHER" id="PTHR30061:SF50">
    <property type="entry name" value="MALTOSE_MALTODEXTRIN-BINDING PERIPLASMIC PROTEIN"/>
    <property type="match status" value="1"/>
</dbReference>
<comment type="caution">
    <text evidence="6">The sequence shown here is derived from an EMBL/GenBank/DDBJ whole genome shotgun (WGS) entry which is preliminary data.</text>
</comment>
<feature type="chain" id="PRO_5039073299" description="Sugar ABC transporter substrate-binding protein" evidence="5">
    <location>
        <begin position="20"/>
        <end position="454"/>
    </location>
</feature>
<feature type="signal peptide" evidence="5">
    <location>
        <begin position="1"/>
        <end position="19"/>
    </location>
</feature>
<evidence type="ECO:0000313" key="6">
    <source>
        <dbReference type="EMBL" id="MBO1264151.1"/>
    </source>
</evidence>
<evidence type="ECO:0000256" key="1">
    <source>
        <dbReference type="ARBA" id="ARBA00008520"/>
    </source>
</evidence>
<reference evidence="6" key="1">
    <citation type="submission" date="2021-03" db="EMBL/GenBank/DDBJ databases">
        <title>Proteiniclasticum marinus sp. nov., isolated from tidal flat sediment.</title>
        <authorList>
            <person name="Namirimu T."/>
            <person name="Yang J.-A."/>
            <person name="Yang S.-H."/>
            <person name="Kim Y.-J."/>
            <person name="Kwon K.K."/>
        </authorList>
    </citation>
    <scope>NUCLEOTIDE SEQUENCE</scope>
    <source>
        <strain evidence="6">SCR006</strain>
    </source>
</reference>
<dbReference type="PROSITE" id="PS51257">
    <property type="entry name" value="PROKAR_LIPOPROTEIN"/>
    <property type="match status" value="1"/>
</dbReference>
<dbReference type="GO" id="GO:1901982">
    <property type="term" value="F:maltose binding"/>
    <property type="evidence" value="ECO:0007669"/>
    <property type="project" value="TreeGrafter"/>
</dbReference>
<keyword evidence="7" id="KW-1185">Reference proteome</keyword>
<dbReference type="Gene3D" id="3.40.190.10">
    <property type="entry name" value="Periplasmic binding protein-like II"/>
    <property type="match status" value="2"/>
</dbReference>
<protein>
    <recommendedName>
        <fullName evidence="8">Sugar ABC transporter substrate-binding protein</fullName>
    </recommendedName>
</protein>
<dbReference type="SUPFAM" id="SSF53850">
    <property type="entry name" value="Periplasmic binding protein-like II"/>
    <property type="match status" value="1"/>
</dbReference>
<dbReference type="GO" id="GO:0015768">
    <property type="term" value="P:maltose transport"/>
    <property type="evidence" value="ECO:0007669"/>
    <property type="project" value="TreeGrafter"/>
</dbReference>
<dbReference type="PANTHER" id="PTHR30061">
    <property type="entry name" value="MALTOSE-BINDING PERIPLASMIC PROTEIN"/>
    <property type="match status" value="1"/>
</dbReference>
<dbReference type="Pfam" id="PF01547">
    <property type="entry name" value="SBP_bac_1"/>
    <property type="match status" value="1"/>
</dbReference>
<dbReference type="InterPro" id="IPR006059">
    <property type="entry name" value="SBP"/>
</dbReference>
<dbReference type="AlphaFoldDB" id="A0A939KIM9"/>
<organism evidence="6 7">
    <name type="scientific">Proteiniclasticum aestuarii</name>
    <dbReference type="NCBI Taxonomy" id="2817862"/>
    <lineage>
        <taxon>Bacteria</taxon>
        <taxon>Bacillati</taxon>
        <taxon>Bacillota</taxon>
        <taxon>Clostridia</taxon>
        <taxon>Eubacteriales</taxon>
        <taxon>Clostridiaceae</taxon>
        <taxon>Proteiniclasticum</taxon>
    </lineage>
</organism>
<evidence type="ECO:0008006" key="8">
    <source>
        <dbReference type="Google" id="ProtNLM"/>
    </source>
</evidence>
<evidence type="ECO:0000256" key="4">
    <source>
        <dbReference type="SAM" id="MobiDB-lite"/>
    </source>
</evidence>
<dbReference type="GO" id="GO:0042956">
    <property type="term" value="P:maltodextrin transmembrane transport"/>
    <property type="evidence" value="ECO:0007669"/>
    <property type="project" value="TreeGrafter"/>
</dbReference>